<dbReference type="OrthoDB" id="3268838at2759"/>
<name>A0A0C3BWD3_PILCF</name>
<reference evidence="1 2" key="1">
    <citation type="submission" date="2014-04" db="EMBL/GenBank/DDBJ databases">
        <authorList>
            <consortium name="DOE Joint Genome Institute"/>
            <person name="Kuo A."/>
            <person name="Tarkka M."/>
            <person name="Buscot F."/>
            <person name="Kohler A."/>
            <person name="Nagy L.G."/>
            <person name="Floudas D."/>
            <person name="Copeland A."/>
            <person name="Barry K.W."/>
            <person name="Cichocki N."/>
            <person name="Veneault-Fourrey C."/>
            <person name="LaButti K."/>
            <person name="Lindquist E.A."/>
            <person name="Lipzen A."/>
            <person name="Lundell T."/>
            <person name="Morin E."/>
            <person name="Murat C."/>
            <person name="Sun H."/>
            <person name="Tunlid A."/>
            <person name="Henrissat B."/>
            <person name="Grigoriev I.V."/>
            <person name="Hibbett D.S."/>
            <person name="Martin F."/>
            <person name="Nordberg H.P."/>
            <person name="Cantor M.N."/>
            <person name="Hua S.X."/>
        </authorList>
    </citation>
    <scope>NUCLEOTIDE SEQUENCE [LARGE SCALE GENOMIC DNA]</scope>
    <source>
        <strain evidence="1 2">F 1598</strain>
    </source>
</reference>
<evidence type="ECO:0000313" key="1">
    <source>
        <dbReference type="EMBL" id="KIM81652.1"/>
    </source>
</evidence>
<protein>
    <submittedName>
        <fullName evidence="1">Uncharacterized protein</fullName>
    </submittedName>
</protein>
<reference evidence="2" key="2">
    <citation type="submission" date="2015-01" db="EMBL/GenBank/DDBJ databases">
        <title>Evolutionary Origins and Diversification of the Mycorrhizal Mutualists.</title>
        <authorList>
            <consortium name="DOE Joint Genome Institute"/>
            <consortium name="Mycorrhizal Genomics Consortium"/>
            <person name="Kohler A."/>
            <person name="Kuo A."/>
            <person name="Nagy L.G."/>
            <person name="Floudas D."/>
            <person name="Copeland A."/>
            <person name="Barry K.W."/>
            <person name="Cichocki N."/>
            <person name="Veneault-Fourrey C."/>
            <person name="LaButti K."/>
            <person name="Lindquist E.A."/>
            <person name="Lipzen A."/>
            <person name="Lundell T."/>
            <person name="Morin E."/>
            <person name="Murat C."/>
            <person name="Riley R."/>
            <person name="Ohm R."/>
            <person name="Sun H."/>
            <person name="Tunlid A."/>
            <person name="Henrissat B."/>
            <person name="Grigoriev I.V."/>
            <person name="Hibbett D.S."/>
            <person name="Martin F."/>
        </authorList>
    </citation>
    <scope>NUCLEOTIDE SEQUENCE [LARGE SCALE GENOMIC DNA]</scope>
    <source>
        <strain evidence="2">F 1598</strain>
    </source>
</reference>
<sequence>MTMDFGNAFLQIQYLTHTSVQLYSRSQWENSVCKVDKEMRGFKVGMALEFKDYIIAFPTIDMVFQPTLAHTRKELPPPHWMVLEDLLGFLDRLTKWIAQRKDGRSK</sequence>
<evidence type="ECO:0000313" key="2">
    <source>
        <dbReference type="Proteomes" id="UP000054166"/>
    </source>
</evidence>
<dbReference type="Proteomes" id="UP000054166">
    <property type="component" value="Unassembled WGS sequence"/>
</dbReference>
<dbReference type="HOGENOM" id="CLU_2224208_0_0_1"/>
<dbReference type="STRING" id="765440.A0A0C3BWD3"/>
<accession>A0A0C3BWD3</accession>
<dbReference type="InParanoid" id="A0A0C3BWD3"/>
<dbReference type="EMBL" id="KN832998">
    <property type="protein sequence ID" value="KIM81652.1"/>
    <property type="molecule type" value="Genomic_DNA"/>
</dbReference>
<gene>
    <name evidence="1" type="ORF">PILCRDRAFT_8682</name>
</gene>
<dbReference type="AlphaFoldDB" id="A0A0C3BWD3"/>
<organism evidence="1 2">
    <name type="scientific">Piloderma croceum (strain F 1598)</name>
    <dbReference type="NCBI Taxonomy" id="765440"/>
    <lineage>
        <taxon>Eukaryota</taxon>
        <taxon>Fungi</taxon>
        <taxon>Dikarya</taxon>
        <taxon>Basidiomycota</taxon>
        <taxon>Agaricomycotina</taxon>
        <taxon>Agaricomycetes</taxon>
        <taxon>Agaricomycetidae</taxon>
        <taxon>Atheliales</taxon>
        <taxon>Atheliaceae</taxon>
        <taxon>Piloderma</taxon>
    </lineage>
</organism>
<proteinExistence type="predicted"/>
<keyword evidence="2" id="KW-1185">Reference proteome</keyword>